<protein>
    <submittedName>
        <fullName evidence="2">Gliding motility-associated-like protein</fullName>
    </submittedName>
</protein>
<dbReference type="PROSITE" id="PS50093">
    <property type="entry name" value="PKD"/>
    <property type="match status" value="1"/>
</dbReference>
<dbReference type="Pfam" id="PF13585">
    <property type="entry name" value="CHU_C"/>
    <property type="match status" value="1"/>
</dbReference>
<feature type="domain" description="PKD" evidence="1">
    <location>
        <begin position="431"/>
        <end position="492"/>
    </location>
</feature>
<dbReference type="Proteomes" id="UP000228535">
    <property type="component" value="Unassembled WGS sequence"/>
</dbReference>
<evidence type="ECO:0000259" key="1">
    <source>
        <dbReference type="PROSITE" id="PS50093"/>
    </source>
</evidence>
<evidence type="ECO:0000313" key="3">
    <source>
        <dbReference type="Proteomes" id="UP000228535"/>
    </source>
</evidence>
<dbReference type="InterPro" id="IPR035986">
    <property type="entry name" value="PKD_dom_sf"/>
</dbReference>
<dbReference type="SMART" id="SM00089">
    <property type="entry name" value="PKD"/>
    <property type="match status" value="1"/>
</dbReference>
<accession>A0A2M9BPB6</accession>
<keyword evidence="3" id="KW-1185">Reference proteome</keyword>
<comment type="caution">
    <text evidence="2">The sequence shown here is derived from an EMBL/GenBank/DDBJ whole genome shotgun (WGS) entry which is preliminary data.</text>
</comment>
<dbReference type="SUPFAM" id="SSF63829">
    <property type="entry name" value="Calcium-dependent phosphotriesterase"/>
    <property type="match status" value="1"/>
</dbReference>
<proteinExistence type="predicted"/>
<dbReference type="InterPro" id="IPR000601">
    <property type="entry name" value="PKD_dom"/>
</dbReference>
<name>A0A2M9BPB6_9BACT</name>
<reference evidence="2 3" key="1">
    <citation type="submission" date="2017-11" db="EMBL/GenBank/DDBJ databases">
        <title>Genomic Encyclopedia of Archaeal and Bacterial Type Strains, Phase II (KMG-II): From Individual Species to Whole Genera.</title>
        <authorList>
            <person name="Goeker M."/>
        </authorList>
    </citation>
    <scope>NUCLEOTIDE SEQUENCE [LARGE SCALE GENOMIC DNA]</scope>
    <source>
        <strain evidence="2 3">DSM 11115</strain>
    </source>
</reference>
<dbReference type="AlphaFoldDB" id="A0A2M9BPB6"/>
<dbReference type="InterPro" id="IPR022409">
    <property type="entry name" value="PKD/Chitinase_dom"/>
</dbReference>
<evidence type="ECO:0000313" key="2">
    <source>
        <dbReference type="EMBL" id="PJJ59809.1"/>
    </source>
</evidence>
<dbReference type="CDD" id="cd00146">
    <property type="entry name" value="PKD"/>
    <property type="match status" value="1"/>
</dbReference>
<sequence>MGLATPGVAQREYYNWYFGDGAGFTFLSKPITALPPGSSTLYLDVSCMSDSAGTLQFVAEGRTIYNRNFRVMKGGQLGSPALSGSEVMAVPQPGRPGRYYVFVPRHWFAPTPTVQYIPPNLSYFIVDMRREGGLGEVLPGDSAVTLPLVKTPYNTVGGYVGSDIAAVRHSNGRDVWLVVKNDQQHYLSFLLDARGLHTQPVVTPNPMGRRLDSGPGLKGLLKASVDGRTLAYANFSLLLDGRGSLRMQRMVYLEISRFDAGTGRVSSSYVIGDSLRYRISSSQTYGGTGGLEFSPDGSRLYTDTLRGASVWQYDLTAGTPAAIGASRTVVAPNSKMLSNSASGNNLQLGPDGYVYHVNSSSKSVARFEAPNAKGSNAAYQKDALFFAAGTQSTASLPHALNDLGLRPVVVTGAGSIAVKSVCVGDMTQFASSLSPFLAAASYAWDFGDPASGALNKGVGQAPAHYYALGGTYTVTLTVTATSGQAYTITQQVQALPRPAVDLGQDFTLCYGQNRVLSAPAQPAGTTFRWQDGSTDPQLTVAKAGRYRLTVTNTSGCSATDELLVTQQDCGLIPNIITPNKDDRNEYFVLQGLQAADWNLVIYNRWGRQVYQKASYDNSWNAPNQPDGVYFYLLQNPRTGQQIKGAVEVVH</sequence>
<dbReference type="EMBL" id="PGFA01000001">
    <property type="protein sequence ID" value="PJJ59809.1"/>
    <property type="molecule type" value="Genomic_DNA"/>
</dbReference>
<dbReference type="Gene3D" id="2.60.40.10">
    <property type="entry name" value="Immunoglobulins"/>
    <property type="match status" value="1"/>
</dbReference>
<dbReference type="InterPro" id="IPR013783">
    <property type="entry name" value="Ig-like_fold"/>
</dbReference>
<dbReference type="SUPFAM" id="SSF49299">
    <property type="entry name" value="PKD domain"/>
    <property type="match status" value="1"/>
</dbReference>
<dbReference type="Pfam" id="PF18911">
    <property type="entry name" value="PKD_4"/>
    <property type="match status" value="1"/>
</dbReference>
<gene>
    <name evidence="2" type="ORF">CLV45_1231</name>
</gene>
<organism evidence="2 3">
    <name type="scientific">Hymenobacter chitinivorans DSM 11115</name>
    <dbReference type="NCBI Taxonomy" id="1121954"/>
    <lineage>
        <taxon>Bacteria</taxon>
        <taxon>Pseudomonadati</taxon>
        <taxon>Bacteroidota</taxon>
        <taxon>Cytophagia</taxon>
        <taxon>Cytophagales</taxon>
        <taxon>Hymenobacteraceae</taxon>
        <taxon>Hymenobacter</taxon>
    </lineage>
</organism>